<gene>
    <name evidence="1" type="ORF">CmeUKMEL1_17885</name>
</gene>
<dbReference type="OrthoDB" id="341526at2759"/>
<dbReference type="VEuPathDB" id="CryptoDB:CmeUKMEL1_17885"/>
<dbReference type="Proteomes" id="UP000236928">
    <property type="component" value="Unassembled WGS sequence"/>
</dbReference>
<organism evidence="1 2">
    <name type="scientific">Cryptosporidium meleagridis</name>
    <dbReference type="NCBI Taxonomy" id="93969"/>
    <lineage>
        <taxon>Eukaryota</taxon>
        <taxon>Sar</taxon>
        <taxon>Alveolata</taxon>
        <taxon>Apicomplexa</taxon>
        <taxon>Conoidasida</taxon>
        <taxon>Coccidia</taxon>
        <taxon>Eucoccidiorida</taxon>
        <taxon>Eimeriorina</taxon>
        <taxon>Cryptosporidiidae</taxon>
        <taxon>Cryptosporidium</taxon>
    </lineage>
</organism>
<name>A0A2P4Z673_9CRYT</name>
<sequence>MSEFVLVGSSLFEEKLMGFFNEGVKSKKINKMNAFIMKIQKHEFNLSGKFQETDSNGKELLVPKCEIEQIIEIPLDQILITEENPLGVVSTGELFENICQFLRSNDKIRDYKDDFRVLLISGAYFSKCLRIDQNQIILFELFKQVYEDILCLISCVPNNIVKEIEINKLSELNFKIMIQKNIKKDSNILKAFNYSSISCDPKPIIYQSTRCSPHQYKDIIFKINSLKLSSSSHEAIGLFMENQLTCVKITVTSKTINITPIRQKFKDITSVLTVPSFYLFNMQNNHNLLINWSPEQPSTKINRVLYTSLLNVVIQIIGVIGVQVSDAITLKSKIEINDYFH</sequence>
<accession>A0A2P4Z673</accession>
<reference evidence="1 2" key="1">
    <citation type="submission" date="2014-04" db="EMBL/GenBank/DDBJ databases">
        <title>Comparative Genomics of Cryptosporidium Species.</title>
        <authorList>
            <person name="Silva J.C."/>
            <person name="Su Q."/>
            <person name="Chalmers R."/>
            <person name="Chibucos M.C."/>
            <person name="Elwin K."/>
            <person name="Godinez A."/>
            <person name="Guo F."/>
            <person name="Huynh K."/>
            <person name="Orvis J."/>
            <person name="Ott S."/>
            <person name="Sadzewicz L."/>
            <person name="Sengamalay N."/>
            <person name="Shetty A."/>
            <person name="Sun M."/>
            <person name="Tallon L."/>
            <person name="Xiao L."/>
            <person name="Zhang H."/>
            <person name="Fraser C.M."/>
            <person name="Zhu G."/>
            <person name="Kissinger J."/>
            <person name="Widmer G."/>
        </authorList>
    </citation>
    <scope>NUCLEOTIDE SEQUENCE [LARGE SCALE GENOMIC DNA]</scope>
    <source>
        <strain evidence="1 2">UKMEL1</strain>
    </source>
</reference>
<evidence type="ECO:0000313" key="1">
    <source>
        <dbReference type="EMBL" id="POM85531.1"/>
    </source>
</evidence>
<dbReference type="AlphaFoldDB" id="A0A2P4Z673"/>
<dbReference type="EMBL" id="JIBK01000053">
    <property type="protein sequence ID" value="POM85531.1"/>
    <property type="molecule type" value="Genomic_DNA"/>
</dbReference>
<evidence type="ECO:0000313" key="2">
    <source>
        <dbReference type="Proteomes" id="UP000236928"/>
    </source>
</evidence>
<proteinExistence type="predicted"/>
<keyword evidence="2" id="KW-1185">Reference proteome</keyword>
<protein>
    <submittedName>
        <fullName evidence="1">Uncharacterized protein</fullName>
    </submittedName>
</protein>
<comment type="caution">
    <text evidence="1">The sequence shown here is derived from an EMBL/GenBank/DDBJ whole genome shotgun (WGS) entry which is preliminary data.</text>
</comment>